<feature type="region of interest" description="Disordered" evidence="1">
    <location>
        <begin position="492"/>
        <end position="520"/>
    </location>
</feature>
<reference evidence="3" key="1">
    <citation type="submission" date="2020-01" db="EMBL/GenBank/DDBJ databases">
        <authorList>
            <consortium name="DOE Joint Genome Institute"/>
            <person name="Haridas S."/>
            <person name="Albert R."/>
            <person name="Binder M."/>
            <person name="Bloem J."/>
            <person name="Labutti K."/>
            <person name="Salamov A."/>
            <person name="Andreopoulos B."/>
            <person name="Baker S.E."/>
            <person name="Barry K."/>
            <person name="Bills G."/>
            <person name="Bluhm B.H."/>
            <person name="Cannon C."/>
            <person name="Castanera R."/>
            <person name="Culley D.E."/>
            <person name="Daum C."/>
            <person name="Ezra D."/>
            <person name="Gonzalez J.B."/>
            <person name="Henrissat B."/>
            <person name="Kuo A."/>
            <person name="Liang C."/>
            <person name="Lipzen A."/>
            <person name="Lutzoni F."/>
            <person name="Magnuson J."/>
            <person name="Mondo S."/>
            <person name="Nolan M."/>
            <person name="Ohm R."/>
            <person name="Pangilinan J."/>
            <person name="Park H.-J."/>
            <person name="Ramirez L."/>
            <person name="Alfaro M."/>
            <person name="Sun H."/>
            <person name="Tritt A."/>
            <person name="Yoshinaga Y."/>
            <person name="Zwiers L.-H."/>
            <person name="Turgeon B.G."/>
            <person name="Goodwin S.B."/>
            <person name="Spatafora J.W."/>
            <person name="Crous P.W."/>
            <person name="Grigoriev I.V."/>
        </authorList>
    </citation>
    <scope>NUCLEOTIDE SEQUENCE</scope>
    <source>
        <strain evidence="3">IPT5</strain>
    </source>
</reference>
<evidence type="ECO:0000256" key="1">
    <source>
        <dbReference type="SAM" id="MobiDB-lite"/>
    </source>
</evidence>
<dbReference type="PANTHER" id="PTHR42031:SF1">
    <property type="entry name" value="KEY LIME PATHOGENICITY PROTEIN"/>
    <property type="match status" value="1"/>
</dbReference>
<keyword evidence="4" id="KW-1185">Reference proteome</keyword>
<proteinExistence type="predicted"/>
<feature type="region of interest" description="Disordered" evidence="1">
    <location>
        <begin position="532"/>
        <end position="573"/>
    </location>
</feature>
<evidence type="ECO:0000313" key="4">
    <source>
        <dbReference type="Proteomes" id="UP000799423"/>
    </source>
</evidence>
<dbReference type="Pfam" id="PF25438">
    <property type="entry name" value="DUF7896"/>
    <property type="match status" value="1"/>
</dbReference>
<feature type="compositionally biased region" description="Basic residues" evidence="1">
    <location>
        <begin position="492"/>
        <end position="501"/>
    </location>
</feature>
<feature type="region of interest" description="Disordered" evidence="1">
    <location>
        <begin position="1"/>
        <end position="24"/>
    </location>
</feature>
<dbReference type="InterPro" id="IPR057218">
    <property type="entry name" value="DUF7896"/>
</dbReference>
<dbReference type="PANTHER" id="PTHR42031">
    <property type="entry name" value="KEY LIME PATHOGENICITY PROTEIN"/>
    <property type="match status" value="1"/>
</dbReference>
<feature type="compositionally biased region" description="Polar residues" evidence="1">
    <location>
        <begin position="190"/>
        <end position="208"/>
    </location>
</feature>
<dbReference type="AlphaFoldDB" id="A0A6A7B8M0"/>
<feature type="compositionally biased region" description="Low complexity" evidence="1">
    <location>
        <begin position="209"/>
        <end position="223"/>
    </location>
</feature>
<feature type="domain" description="DUF7896" evidence="2">
    <location>
        <begin position="451"/>
        <end position="530"/>
    </location>
</feature>
<dbReference type="EMBL" id="MU006305">
    <property type="protein sequence ID" value="KAF2850739.1"/>
    <property type="molecule type" value="Genomic_DNA"/>
</dbReference>
<protein>
    <recommendedName>
        <fullName evidence="2">DUF7896 domain-containing protein</fullName>
    </recommendedName>
</protein>
<sequence length="631" mass="69042">MASTLLDNSSSSSSGGGGGGGYINKLEQARQDFWSSHAQLSEEQRQALWIQAASAPASNVYHSPRPSMASQTPRTMRHSMPNVTDFSPANFGYMDRTHSAPGMAHQGSAVGLDSTELERCTTTFSDWQSMPQEPTNDYALFSESSVRNQAALQPIDEAACFANEQSMVEYSPNDYVSNCIEPMTSNSLFTPIPQHSQQQGQLTPNQWCSSSDASTSPSTPVTALMTPVTQSSDMSRQGSYNPNFVDNVSMLRVHSASSCALPILHEEDGSFPFSFDAESKPISIAADGSQFSHFTGYSEGFLSSSVNPVSASAHGLASIDNKQSDLAEDMRRSTSISSSESSMSDGSMPSSIYSRHSRREREINAQAASRKIAPKAVELIDETESMTSNAQMARIRSEDGSSKTVGLLSKTPYVRPSHPKIMCSFCNERPDGFRGTHELERHVARAHAPSRKGYICIDASTDGKFLANCKHCRNKKVYGAYYNAAAHLRRAHFHPRKRGRKGKNDEKRGGIGGGDDPPMEYLKQNWIREVEVDNKPSPPSPQSAGDEAPEQFDFNAPHPIDASTAYPQQQMSSSMPTQVQMDPSQFIGYGMSMNASEPMMMYDNTAFPHFDPTIVVPNDISNFQFDADASY</sequence>
<feature type="region of interest" description="Disordered" evidence="1">
    <location>
        <begin position="190"/>
        <end position="237"/>
    </location>
</feature>
<gene>
    <name evidence="3" type="ORF">T440DRAFT_554899</name>
</gene>
<evidence type="ECO:0000259" key="2">
    <source>
        <dbReference type="Pfam" id="PF25438"/>
    </source>
</evidence>
<dbReference type="Proteomes" id="UP000799423">
    <property type="component" value="Unassembled WGS sequence"/>
</dbReference>
<feature type="compositionally biased region" description="Low complexity" evidence="1">
    <location>
        <begin position="333"/>
        <end position="354"/>
    </location>
</feature>
<feature type="compositionally biased region" description="Polar residues" evidence="1">
    <location>
        <begin position="227"/>
        <end position="237"/>
    </location>
</feature>
<feature type="region of interest" description="Disordered" evidence="1">
    <location>
        <begin position="59"/>
        <end position="80"/>
    </location>
</feature>
<name>A0A6A7B8M0_9PLEO</name>
<accession>A0A6A7B8M0</accession>
<dbReference type="OrthoDB" id="5377599at2759"/>
<evidence type="ECO:0000313" key="3">
    <source>
        <dbReference type="EMBL" id="KAF2850739.1"/>
    </source>
</evidence>
<organism evidence="3 4">
    <name type="scientific">Plenodomus tracheiphilus IPT5</name>
    <dbReference type="NCBI Taxonomy" id="1408161"/>
    <lineage>
        <taxon>Eukaryota</taxon>
        <taxon>Fungi</taxon>
        <taxon>Dikarya</taxon>
        <taxon>Ascomycota</taxon>
        <taxon>Pezizomycotina</taxon>
        <taxon>Dothideomycetes</taxon>
        <taxon>Pleosporomycetidae</taxon>
        <taxon>Pleosporales</taxon>
        <taxon>Pleosporineae</taxon>
        <taxon>Leptosphaeriaceae</taxon>
        <taxon>Plenodomus</taxon>
    </lineage>
</organism>
<feature type="compositionally biased region" description="Basic and acidic residues" evidence="1">
    <location>
        <begin position="322"/>
        <end position="332"/>
    </location>
</feature>
<feature type="region of interest" description="Disordered" evidence="1">
    <location>
        <begin position="320"/>
        <end position="370"/>
    </location>
</feature>